<evidence type="ECO:0000256" key="2">
    <source>
        <dbReference type="ARBA" id="ARBA00022741"/>
    </source>
</evidence>
<dbReference type="STRING" id="4155.A0A022QDY3"/>
<protein>
    <recommendedName>
        <fullName evidence="7">Protein kinase domain-containing protein</fullName>
    </recommendedName>
</protein>
<evidence type="ECO:0000256" key="3">
    <source>
        <dbReference type="ARBA" id="ARBA00022777"/>
    </source>
</evidence>
<dbReference type="EMBL" id="KI632114">
    <property type="protein sequence ID" value="EYU24730.1"/>
    <property type="molecule type" value="Genomic_DNA"/>
</dbReference>
<dbReference type="GO" id="GO:0005524">
    <property type="term" value="F:ATP binding"/>
    <property type="evidence" value="ECO:0007669"/>
    <property type="project" value="UniProtKB-KW"/>
</dbReference>
<sequence>IKKLLREKRIEDILDGNLKNYEGKEVETILQVAMLCTQSSPEDRPRMAEVVSMLEGVGLAERWAEWEHLEQ</sequence>
<dbReference type="eggNOG" id="ENOG502QPJ2">
    <property type="taxonomic scope" value="Eukaryota"/>
</dbReference>
<reference evidence="5 6" key="1">
    <citation type="journal article" date="2013" name="Proc. Natl. Acad. Sci. U.S.A.">
        <title>Fine-scale variation in meiotic recombination in Mimulus inferred from population shotgun sequencing.</title>
        <authorList>
            <person name="Hellsten U."/>
            <person name="Wright K.M."/>
            <person name="Jenkins J."/>
            <person name="Shu S."/>
            <person name="Yuan Y."/>
            <person name="Wessler S.R."/>
            <person name="Schmutz J."/>
            <person name="Willis J.H."/>
            <person name="Rokhsar D.S."/>
        </authorList>
    </citation>
    <scope>NUCLEOTIDE SEQUENCE [LARGE SCALE GENOMIC DNA]</scope>
    <source>
        <strain evidence="6">cv. DUN x IM62</strain>
    </source>
</reference>
<dbReference type="PANTHER" id="PTHR47973">
    <property type="entry name" value="CYSTEINE-RICH RECEPTOR-LIKE PROTEIN KINASE 3"/>
    <property type="match status" value="1"/>
</dbReference>
<keyword evidence="2" id="KW-0547">Nucleotide-binding</keyword>
<dbReference type="Proteomes" id="UP000030748">
    <property type="component" value="Unassembled WGS sequence"/>
</dbReference>
<keyword evidence="3" id="KW-0418">Kinase</keyword>
<organism evidence="5 6">
    <name type="scientific">Erythranthe guttata</name>
    <name type="common">Yellow monkey flower</name>
    <name type="synonym">Mimulus guttatus</name>
    <dbReference type="NCBI Taxonomy" id="4155"/>
    <lineage>
        <taxon>Eukaryota</taxon>
        <taxon>Viridiplantae</taxon>
        <taxon>Streptophyta</taxon>
        <taxon>Embryophyta</taxon>
        <taxon>Tracheophyta</taxon>
        <taxon>Spermatophyta</taxon>
        <taxon>Magnoliopsida</taxon>
        <taxon>eudicotyledons</taxon>
        <taxon>Gunneridae</taxon>
        <taxon>Pentapetalae</taxon>
        <taxon>asterids</taxon>
        <taxon>lamiids</taxon>
        <taxon>Lamiales</taxon>
        <taxon>Phrymaceae</taxon>
        <taxon>Erythranthe</taxon>
    </lineage>
</organism>
<keyword evidence="4" id="KW-0067">ATP-binding</keyword>
<evidence type="ECO:0000313" key="5">
    <source>
        <dbReference type="EMBL" id="EYU24730.1"/>
    </source>
</evidence>
<evidence type="ECO:0000256" key="4">
    <source>
        <dbReference type="ARBA" id="ARBA00022840"/>
    </source>
</evidence>
<evidence type="ECO:0000313" key="6">
    <source>
        <dbReference type="Proteomes" id="UP000030748"/>
    </source>
</evidence>
<proteinExistence type="predicted"/>
<evidence type="ECO:0000256" key="1">
    <source>
        <dbReference type="ARBA" id="ARBA00022679"/>
    </source>
</evidence>
<name>A0A022QDY3_ERYGU</name>
<dbReference type="AlphaFoldDB" id="A0A022QDY3"/>
<dbReference type="Gene3D" id="1.10.510.10">
    <property type="entry name" value="Transferase(Phosphotransferase) domain 1"/>
    <property type="match status" value="1"/>
</dbReference>
<evidence type="ECO:0008006" key="7">
    <source>
        <dbReference type="Google" id="ProtNLM"/>
    </source>
</evidence>
<keyword evidence="1" id="KW-0808">Transferase</keyword>
<keyword evidence="6" id="KW-1185">Reference proteome</keyword>
<gene>
    <name evidence="5" type="ORF">MIMGU_mgv1a0180831mg</name>
</gene>
<feature type="non-terminal residue" evidence="5">
    <location>
        <position position="1"/>
    </location>
</feature>
<dbReference type="InterPro" id="IPR052059">
    <property type="entry name" value="CR_Ser/Thr_kinase"/>
</dbReference>
<feature type="non-terminal residue" evidence="5">
    <location>
        <position position="71"/>
    </location>
</feature>
<dbReference type="GO" id="GO:0016301">
    <property type="term" value="F:kinase activity"/>
    <property type="evidence" value="ECO:0007669"/>
    <property type="project" value="UniProtKB-KW"/>
</dbReference>
<accession>A0A022QDY3</accession>